<dbReference type="SMART" id="SM00146">
    <property type="entry name" value="PI3Kc"/>
    <property type="match status" value="1"/>
</dbReference>
<dbReference type="Pfam" id="PF00794">
    <property type="entry name" value="PI3K_rbd"/>
    <property type="match status" value="1"/>
</dbReference>
<feature type="domain" description="C2 PI3K-type" evidence="9">
    <location>
        <begin position="200"/>
        <end position="368"/>
    </location>
</feature>
<keyword evidence="3" id="KW-0418">Kinase</keyword>
<dbReference type="InterPro" id="IPR029071">
    <property type="entry name" value="Ubiquitin-like_domsf"/>
</dbReference>
<accession>A0ABY7EBL9</accession>
<organism evidence="10 11">
    <name type="scientific">Mya arenaria</name>
    <name type="common">Soft-shell clam</name>
    <dbReference type="NCBI Taxonomy" id="6604"/>
    <lineage>
        <taxon>Eukaryota</taxon>
        <taxon>Metazoa</taxon>
        <taxon>Spiralia</taxon>
        <taxon>Lophotrochozoa</taxon>
        <taxon>Mollusca</taxon>
        <taxon>Bivalvia</taxon>
        <taxon>Autobranchia</taxon>
        <taxon>Heteroconchia</taxon>
        <taxon>Euheterodonta</taxon>
        <taxon>Imparidentia</taxon>
        <taxon>Neoheterodontei</taxon>
        <taxon>Myida</taxon>
        <taxon>Myoidea</taxon>
        <taxon>Myidae</taxon>
        <taxon>Mya</taxon>
    </lineage>
</organism>
<dbReference type="SUPFAM" id="SSF48371">
    <property type="entry name" value="ARM repeat"/>
    <property type="match status" value="1"/>
</dbReference>
<dbReference type="SUPFAM" id="SSF56112">
    <property type="entry name" value="Protein kinase-like (PK-like)"/>
    <property type="match status" value="1"/>
</dbReference>
<dbReference type="Gene3D" id="1.25.40.70">
    <property type="entry name" value="Phosphatidylinositol 3-kinase, accessory domain (PIK)"/>
    <property type="match status" value="1"/>
</dbReference>
<dbReference type="SMART" id="SM00144">
    <property type="entry name" value="PI3K_rbd"/>
    <property type="match status" value="1"/>
</dbReference>
<dbReference type="PROSITE" id="PS51545">
    <property type="entry name" value="PIK_HELICAL"/>
    <property type="match status" value="1"/>
</dbReference>
<dbReference type="PROSITE" id="PS51547">
    <property type="entry name" value="C2_PI3K"/>
    <property type="match status" value="1"/>
</dbReference>
<dbReference type="InterPro" id="IPR035892">
    <property type="entry name" value="C2_domain_sf"/>
</dbReference>
<dbReference type="Pfam" id="PF00454">
    <property type="entry name" value="PI3_PI4_kinase"/>
    <property type="match status" value="2"/>
</dbReference>
<dbReference type="Gene3D" id="3.30.1010.10">
    <property type="entry name" value="Phosphatidylinositol 3-kinase Catalytic Subunit, Chain A, domain 4"/>
    <property type="match status" value="1"/>
</dbReference>
<dbReference type="SMART" id="SM00145">
    <property type="entry name" value="PI3Ka"/>
    <property type="match status" value="1"/>
</dbReference>
<evidence type="ECO:0000256" key="1">
    <source>
        <dbReference type="ARBA" id="ARBA00022679"/>
    </source>
</evidence>
<evidence type="ECO:0000256" key="5">
    <source>
        <dbReference type="PROSITE-ProRule" id="PRU00880"/>
    </source>
</evidence>
<dbReference type="InterPro" id="IPR000403">
    <property type="entry name" value="PI3/4_kinase_cat_dom"/>
</dbReference>
<dbReference type="Pfam" id="PF00792">
    <property type="entry name" value="PI3K_C2"/>
    <property type="match status" value="1"/>
</dbReference>
<name>A0ABY7EBL9_MYAAR</name>
<dbReference type="PANTHER" id="PTHR10048:SF118">
    <property type="entry name" value="PI-3 KINASE"/>
    <property type="match status" value="1"/>
</dbReference>
<dbReference type="Gene3D" id="3.10.20.770">
    <property type="match status" value="1"/>
</dbReference>
<evidence type="ECO:0000313" key="10">
    <source>
        <dbReference type="EMBL" id="WAR06098.1"/>
    </source>
</evidence>
<dbReference type="InterPro" id="IPR002420">
    <property type="entry name" value="PI3K-type_C2_dom"/>
</dbReference>
<dbReference type="SUPFAM" id="SSF54236">
    <property type="entry name" value="Ubiquitin-like"/>
    <property type="match status" value="1"/>
</dbReference>
<dbReference type="SUPFAM" id="SSF49562">
    <property type="entry name" value="C2 domain (Calcium/lipid-binding domain, CaLB)"/>
    <property type="match status" value="1"/>
</dbReference>
<dbReference type="Proteomes" id="UP001164746">
    <property type="component" value="Chromosome 5"/>
</dbReference>
<keyword evidence="4" id="KW-0067">ATP-binding</keyword>
<dbReference type="InterPro" id="IPR015433">
    <property type="entry name" value="PI3/4_kinase"/>
</dbReference>
<keyword evidence="1" id="KW-0808">Transferase</keyword>
<dbReference type="Gene3D" id="2.60.40.150">
    <property type="entry name" value="C2 domain"/>
    <property type="match status" value="1"/>
</dbReference>
<feature type="domain" description="PI3K-RBD" evidence="8">
    <location>
        <begin position="75"/>
        <end position="162"/>
    </location>
</feature>
<evidence type="ECO:0000259" key="7">
    <source>
        <dbReference type="PROSITE" id="PS51545"/>
    </source>
</evidence>
<keyword evidence="2" id="KW-0547">Nucleotide-binding</keyword>
<proteinExistence type="inferred from homology"/>
<dbReference type="InterPro" id="IPR000341">
    <property type="entry name" value="PI3K_Ras-bd_dom"/>
</dbReference>
<dbReference type="PROSITE" id="PS00916">
    <property type="entry name" value="PI3_4_KINASE_2"/>
    <property type="match status" value="1"/>
</dbReference>
<feature type="domain" description="PIK helical" evidence="7">
    <location>
        <begin position="384"/>
        <end position="562"/>
    </location>
</feature>
<dbReference type="Pfam" id="PF00613">
    <property type="entry name" value="PI3Ka"/>
    <property type="match status" value="1"/>
</dbReference>
<dbReference type="PROSITE" id="PS51546">
    <property type="entry name" value="PI3K_RBD"/>
    <property type="match status" value="1"/>
</dbReference>
<evidence type="ECO:0000256" key="3">
    <source>
        <dbReference type="ARBA" id="ARBA00022777"/>
    </source>
</evidence>
<dbReference type="EMBL" id="CP111016">
    <property type="protein sequence ID" value="WAR06098.1"/>
    <property type="molecule type" value="Genomic_DNA"/>
</dbReference>
<dbReference type="InterPro" id="IPR036940">
    <property type="entry name" value="PI3/4_kinase_cat_sf"/>
</dbReference>
<evidence type="ECO:0000313" key="11">
    <source>
        <dbReference type="Proteomes" id="UP001164746"/>
    </source>
</evidence>
<protein>
    <submittedName>
        <fullName evidence="10">PK3CA-like protein</fullName>
    </submittedName>
</protein>
<dbReference type="InterPro" id="IPR011009">
    <property type="entry name" value="Kinase-like_dom_sf"/>
</dbReference>
<dbReference type="InterPro" id="IPR018936">
    <property type="entry name" value="PI3/4_kinase_CS"/>
</dbReference>
<dbReference type="InterPro" id="IPR016024">
    <property type="entry name" value="ARM-type_fold"/>
</dbReference>
<evidence type="ECO:0000259" key="9">
    <source>
        <dbReference type="PROSITE" id="PS51547"/>
    </source>
</evidence>
<dbReference type="InterPro" id="IPR001263">
    <property type="entry name" value="PI3K_accessory_dom"/>
</dbReference>
<dbReference type="PANTHER" id="PTHR10048">
    <property type="entry name" value="PHOSPHATIDYLINOSITOL KINASE"/>
    <property type="match status" value="1"/>
</dbReference>
<dbReference type="Gene3D" id="1.10.1070.11">
    <property type="entry name" value="Phosphatidylinositol 3-/4-kinase, catalytic domain"/>
    <property type="match status" value="1"/>
</dbReference>
<evidence type="ECO:0000259" key="8">
    <source>
        <dbReference type="PROSITE" id="PS51546"/>
    </source>
</evidence>
<keyword evidence="11" id="KW-1185">Reference proteome</keyword>
<reference evidence="10" key="1">
    <citation type="submission" date="2022-11" db="EMBL/GenBank/DDBJ databases">
        <title>Centuries of genome instability and evolution in soft-shell clam transmissible cancer (bioRxiv).</title>
        <authorList>
            <person name="Hart S.F.M."/>
            <person name="Yonemitsu M.A."/>
            <person name="Giersch R.M."/>
            <person name="Beal B.F."/>
            <person name="Arriagada G."/>
            <person name="Davis B.W."/>
            <person name="Ostrander E.A."/>
            <person name="Goff S.P."/>
            <person name="Metzger M.J."/>
        </authorList>
    </citation>
    <scope>NUCLEOTIDE SEQUENCE</scope>
    <source>
        <strain evidence="10">MELC-2E11</strain>
        <tissue evidence="10">Siphon/mantle</tissue>
    </source>
</reference>
<evidence type="ECO:0000259" key="6">
    <source>
        <dbReference type="PROSITE" id="PS50290"/>
    </source>
</evidence>
<evidence type="ECO:0000256" key="2">
    <source>
        <dbReference type="ARBA" id="ARBA00022741"/>
    </source>
</evidence>
<sequence>MAPTTSIVCLPDICEQVSGSLSMDFLLPNGIFIQLAVDLNKPLDYLKLSAFEKRFPLQLRSSDTIPDDIRNRLNNGYLVVSVQIEEVSIKFHLQCHIEESPELIIDNAIHKWHNRRVRNSYDYILKVVGQEEYLYGKSAIHNFKYIYNCIQKNVAPQFWLISKKAVWSDEAPNRPAPSLPKPPRPHPSLTGHSDILVWDIDQNFEVKVNSITNIEITSVPIRDSIDKVKLFVGLYHGNEVLGNVMSTGEMPVVHGNCEVNMPLTFELAVKDMQTASRLCVTLHGRMRGTKGLNPIAWVNLPVFDFRSRLLLGEQTLAMWPVTAELQLEETGCYPLGSVSLNPHGTMTLTVNFSDYNRSPPIVFPPDNKIMDCAADNMEPSGTQGAPDWRLPARLQSQLATILESRQWETLHEQDKDLVWLSRLEIREKYSDCLPLVLRSVKWANHADVAKMQVLLSTWPQKIPVDSALELLDFNFPDKNVRKYAVDCLQELRDDEVMLYLLQLVQALKYENYLYCPLAEFLLQRALSNQHIGHKLFWLLKSELHNPTVTVRFGLLLEAYLKMSPDHLYVLTQQIEALCKLNALSQIVLREQLKNYKNMRDILMQKSFQEKLSNILSPLSPLYKLKELRLDQCKFMDSKKRPLYLVWTNADSEGQEIHIIYKSGDDLRQDMLTLQMLEVMDSIWQAEGLDLRLEMAVEEFLLSCAGYTVATYILGVGDRHNDNIMLKENGQLFHIDFGHFLGNFKSKLGVKRERVPVKMCTEAYLALRRRGHLLIRLFMMMLNSGIPQLSSISDLDYIKKETLVLHLTEQEAIKHFQKKLEDSLKSLSTKFNWMIHNMAHAK</sequence>
<comment type="similarity">
    <text evidence="5">Belongs to the PI3/PI4-kinase family.</text>
</comment>
<gene>
    <name evidence="10" type="ORF">MAR_021467</name>
</gene>
<evidence type="ECO:0000256" key="4">
    <source>
        <dbReference type="ARBA" id="ARBA00022840"/>
    </source>
</evidence>
<feature type="domain" description="PI3K/PI4K catalytic" evidence="6">
    <location>
        <begin position="544"/>
        <end position="841"/>
    </location>
</feature>
<dbReference type="PROSITE" id="PS50290">
    <property type="entry name" value="PI3_4_KINASE_3"/>
    <property type="match status" value="1"/>
</dbReference>
<dbReference type="InterPro" id="IPR042236">
    <property type="entry name" value="PI3K_accessory_sf"/>
</dbReference>